<protein>
    <recommendedName>
        <fullName evidence="4 5">Exocyst complex component 7</fullName>
    </recommendedName>
    <alternativeName>
        <fullName evidence="5">Exocyst complex component Exo70</fullName>
    </alternativeName>
</protein>
<dbReference type="GO" id="GO:0000145">
    <property type="term" value="C:exocyst"/>
    <property type="evidence" value="ECO:0007669"/>
    <property type="project" value="InterPro"/>
</dbReference>
<accession>A0A8C0UNS2</accession>
<proteinExistence type="inferred from homology"/>
<evidence type="ECO:0000256" key="2">
    <source>
        <dbReference type="ARBA" id="ARBA00022448"/>
    </source>
</evidence>
<feature type="coiled-coil region" evidence="6">
    <location>
        <begin position="4"/>
        <end position="31"/>
    </location>
</feature>
<evidence type="ECO:0000256" key="3">
    <source>
        <dbReference type="ARBA" id="ARBA00022483"/>
    </source>
</evidence>
<dbReference type="InterPro" id="IPR046364">
    <property type="entry name" value="Exo70_C"/>
</dbReference>
<comment type="similarity">
    <text evidence="1 5">Belongs to the EXO70 family.</text>
</comment>
<feature type="region of interest" description="Disordered" evidence="7">
    <location>
        <begin position="238"/>
        <end position="269"/>
    </location>
</feature>
<evidence type="ECO:0000256" key="6">
    <source>
        <dbReference type="SAM" id="Coils"/>
    </source>
</evidence>
<dbReference type="InterPro" id="IPR016159">
    <property type="entry name" value="Cullin_repeat-like_dom_sf"/>
</dbReference>
<dbReference type="PANTHER" id="PTHR12542">
    <property type="entry name" value="EXOCYST COMPLEX PROTEIN EXO70"/>
    <property type="match status" value="1"/>
</dbReference>
<name>A0A8C0UNS2_CYACU</name>
<organism evidence="9 10">
    <name type="scientific">Cyanistes caeruleus</name>
    <name type="common">Eurasian blue tit</name>
    <name type="synonym">Parus caeruleus</name>
    <dbReference type="NCBI Taxonomy" id="156563"/>
    <lineage>
        <taxon>Eukaryota</taxon>
        <taxon>Metazoa</taxon>
        <taxon>Chordata</taxon>
        <taxon>Craniata</taxon>
        <taxon>Vertebrata</taxon>
        <taxon>Euteleostomi</taxon>
        <taxon>Archelosauria</taxon>
        <taxon>Archosauria</taxon>
        <taxon>Dinosauria</taxon>
        <taxon>Saurischia</taxon>
        <taxon>Theropoda</taxon>
        <taxon>Coelurosauria</taxon>
        <taxon>Aves</taxon>
        <taxon>Neognathae</taxon>
        <taxon>Neoaves</taxon>
        <taxon>Telluraves</taxon>
        <taxon>Australaves</taxon>
        <taxon>Passeriformes</taxon>
        <taxon>Paridae</taxon>
        <taxon>Cyanistes</taxon>
    </lineage>
</organism>
<dbReference type="GO" id="GO:0006887">
    <property type="term" value="P:exocytosis"/>
    <property type="evidence" value="ECO:0007669"/>
    <property type="project" value="UniProtKB-KW"/>
</dbReference>
<evidence type="ECO:0000259" key="8">
    <source>
        <dbReference type="Pfam" id="PF03081"/>
    </source>
</evidence>
<dbReference type="RefSeq" id="XP_023794343.1">
    <property type="nucleotide sequence ID" value="XM_023938575.1"/>
</dbReference>
<evidence type="ECO:0000256" key="5">
    <source>
        <dbReference type="RuleBase" id="RU365026"/>
    </source>
</evidence>
<feature type="domain" description="Exocyst complex subunit Exo70 C-terminal" evidence="8">
    <location>
        <begin position="282"/>
        <end position="659"/>
    </location>
</feature>
<keyword evidence="5" id="KW-0653">Protein transport</keyword>
<keyword evidence="6" id="KW-0175">Coiled coil</keyword>
<sequence>MIPSEEVSARRREIEDKLKQEEETLSFIKESLEKSDQLTKNMVSILSSFESRLMKLENSIIPVHKQTENLQRLQENVEKTLSCLDHVISYYHVAKDTEKIIKEGPTGRLEEYLNCMDKIQKAVEYFQDNNPDSPELNRVKSLFERGKESLESEFRSLMTRHTKPVPPILILDLISGDEEMDTQEEMSLEHLPESVLHDIIRISGWLVENGRNQDFMTVYFQIRSVQLDRSIKGLKDHFRKNSSSSGVPYSPAIQNKRKDTPTKKPIKRPGRDDVFDIEIDAYIHCVSAFVKLAQSEYQLLTEIVPEHHQKKTFDSLIQESLDNLIMEGDNIVSAARKAIIRHDYSAVLTIFPILKHLKQMKPEFDQVLQGTAAGTKNKLPGLITSMETTGAKALEEFADNIKNDPDKEYNMPKDGTVHELTSNAILFLQQLLDFQETAGAMLASQVLGDTYNIPLDPRETSSSASSYSLEFSRRLLSTYICKVLGNLQLNLLSKSKVYEDPALSAIFLHNNYNYILKSLEKSELIQLVAVTQKTAERSYRELIEQQIQTYQRSWLKVTDYILERNLPVFQPGVKLKDKERQMIKERFKGFNDGLEELCKIQKAWAIPDMEQRDKICRAQKTIVKETYGAFLNRYGNVPFTKNPEKYIKYQVDQVGEMIEKLFDTSA</sequence>
<gene>
    <name evidence="9" type="primary">EXOC7</name>
</gene>
<reference evidence="9" key="1">
    <citation type="submission" date="2025-08" db="UniProtKB">
        <authorList>
            <consortium name="Ensembl"/>
        </authorList>
    </citation>
    <scope>IDENTIFICATION</scope>
</reference>
<evidence type="ECO:0000313" key="10">
    <source>
        <dbReference type="Proteomes" id="UP000694410"/>
    </source>
</evidence>
<comment type="function">
    <text evidence="5">Component of the exocyst complex involved in the docking of exocytic vesicles with fusion sites on the plasma membrane.</text>
</comment>
<dbReference type="InterPro" id="IPR004140">
    <property type="entry name" value="Exo70"/>
</dbReference>
<dbReference type="Ensembl" id="ENSCCET00000018259.1">
    <property type="protein sequence ID" value="ENSCCEP00000011679.1"/>
    <property type="gene ID" value="ENSCCEG00000011383.1"/>
</dbReference>
<dbReference type="GO" id="GO:0005546">
    <property type="term" value="F:phosphatidylinositol-4,5-bisphosphate binding"/>
    <property type="evidence" value="ECO:0007669"/>
    <property type="project" value="InterPro"/>
</dbReference>
<keyword evidence="2 5" id="KW-0813">Transport</keyword>
<evidence type="ECO:0000256" key="1">
    <source>
        <dbReference type="ARBA" id="ARBA00006756"/>
    </source>
</evidence>
<dbReference type="Proteomes" id="UP000694410">
    <property type="component" value="Unplaced"/>
</dbReference>
<dbReference type="CTD" id="23265"/>
<dbReference type="Pfam" id="PF20669">
    <property type="entry name" value="Exo70_N"/>
    <property type="match status" value="1"/>
</dbReference>
<dbReference type="SUPFAM" id="SSF74788">
    <property type="entry name" value="Cullin repeat-like"/>
    <property type="match status" value="1"/>
</dbReference>
<dbReference type="Gene3D" id="1.20.1280.170">
    <property type="entry name" value="Exocyst complex component Exo70"/>
    <property type="match status" value="1"/>
</dbReference>
<dbReference type="Pfam" id="PF03081">
    <property type="entry name" value="Exo70_C"/>
    <property type="match status" value="1"/>
</dbReference>
<evidence type="ECO:0000256" key="4">
    <source>
        <dbReference type="ARBA" id="ARBA00026169"/>
    </source>
</evidence>
<dbReference type="GO" id="GO:0015031">
    <property type="term" value="P:protein transport"/>
    <property type="evidence" value="ECO:0007669"/>
    <property type="project" value="UniProtKB-KW"/>
</dbReference>
<dbReference type="PANTHER" id="PTHR12542:SF41">
    <property type="entry name" value="EXOCYST COMPLEX COMPONENT 7"/>
    <property type="match status" value="1"/>
</dbReference>
<keyword evidence="3 5" id="KW-0268">Exocytosis</keyword>
<evidence type="ECO:0000313" key="9">
    <source>
        <dbReference type="Ensembl" id="ENSCCEP00000011679.1"/>
    </source>
</evidence>
<keyword evidence="10" id="KW-1185">Reference proteome</keyword>
<dbReference type="AlphaFoldDB" id="A0A8C0UNS2"/>
<reference evidence="9" key="2">
    <citation type="submission" date="2025-09" db="UniProtKB">
        <authorList>
            <consortium name="Ensembl"/>
        </authorList>
    </citation>
    <scope>IDENTIFICATION</scope>
</reference>
<dbReference type="GeneID" id="111937284"/>
<evidence type="ECO:0000256" key="7">
    <source>
        <dbReference type="SAM" id="MobiDB-lite"/>
    </source>
</evidence>